<dbReference type="CDD" id="cd04869">
    <property type="entry name" value="ACT_GcvR_2"/>
    <property type="match status" value="1"/>
</dbReference>
<dbReference type="EMBL" id="PGGC01000081">
    <property type="protein sequence ID" value="PJG58979.1"/>
    <property type="molecule type" value="Genomic_DNA"/>
</dbReference>
<dbReference type="PANTHER" id="PTHR34875">
    <property type="entry name" value="UPF0237 PROTEIN MJ1558"/>
    <property type="match status" value="1"/>
</dbReference>
<evidence type="ECO:0000313" key="4">
    <source>
        <dbReference type="Proteomes" id="UP000235861"/>
    </source>
</evidence>
<keyword evidence="1" id="KW-0804">Transcription</keyword>
<keyword evidence="4" id="KW-1185">Reference proteome</keyword>
<dbReference type="PROSITE" id="PS51671">
    <property type="entry name" value="ACT"/>
    <property type="match status" value="1"/>
</dbReference>
<dbReference type="OrthoDB" id="12860at2"/>
<keyword evidence="1" id="KW-0678">Repressor</keyword>
<protein>
    <recommendedName>
        <fullName evidence="1">Glycine cleavage system transcriptional repressor</fullName>
    </recommendedName>
</protein>
<dbReference type="PIRSF" id="PIRSF028103">
    <property type="entry name" value="GcvR"/>
    <property type="match status" value="1"/>
</dbReference>
<dbReference type="Gene3D" id="3.30.70.260">
    <property type="match status" value="2"/>
</dbReference>
<dbReference type="PANTHER" id="PTHR34875:SF6">
    <property type="entry name" value="UPF0237 PROTEIN MJ1558"/>
    <property type="match status" value="1"/>
</dbReference>
<accession>A0A2H9U4S2</accession>
<reference evidence="3 4" key="1">
    <citation type="submission" date="2017-11" db="EMBL/GenBank/DDBJ databases">
        <title>Draft genome sequence of environmental isolate Aeromonas cavernicola sp. nov. MDC 2508.</title>
        <authorList>
            <person name="Colston S.M."/>
            <person name="Navarro A."/>
            <person name="Martinez-Murcia A.J."/>
            <person name="Graf J."/>
        </authorList>
    </citation>
    <scope>NUCLEOTIDE SEQUENCE [LARGE SCALE GENOMIC DNA]</scope>
    <source>
        <strain evidence="3 4">MDC 2508</strain>
    </source>
</reference>
<dbReference type="InterPro" id="IPR050990">
    <property type="entry name" value="UPF0237/GcvR_regulator"/>
</dbReference>
<dbReference type="Pfam" id="PF13740">
    <property type="entry name" value="ACT_6"/>
    <property type="match status" value="2"/>
</dbReference>
<name>A0A2H9U4S2_9GAMM</name>
<keyword evidence="1" id="KW-0963">Cytoplasm</keyword>
<dbReference type="Proteomes" id="UP000235861">
    <property type="component" value="Unassembled WGS sequence"/>
</dbReference>
<dbReference type="InterPro" id="IPR016867">
    <property type="entry name" value="GcvR"/>
</dbReference>
<dbReference type="InterPro" id="IPR045865">
    <property type="entry name" value="ACT-like_dom_sf"/>
</dbReference>
<sequence length="170" mass="18017">MQKQLVITVIGADKPGIVEVLAAVINREQGNWLGSAMSELAGQFAGILHVSVPDQHYGRLCEALVNLPDLTISFAEGTTHVEPPHQLMMTVTGNDRPGIVHELASLLRQLNINVADLTTGCEPAPHSGAPLFYAHALVALPDGLALETLVSALEALSDDLVVDIDEDVGE</sequence>
<evidence type="ECO:0000313" key="3">
    <source>
        <dbReference type="EMBL" id="PJG58979.1"/>
    </source>
</evidence>
<dbReference type="AlphaFoldDB" id="A0A2H9U4S2"/>
<dbReference type="GO" id="GO:0006355">
    <property type="term" value="P:regulation of DNA-templated transcription"/>
    <property type="evidence" value="ECO:0007669"/>
    <property type="project" value="UniProtKB-UniRule"/>
</dbReference>
<feature type="domain" description="ACT" evidence="2">
    <location>
        <begin position="88"/>
        <end position="167"/>
    </location>
</feature>
<proteinExistence type="predicted"/>
<dbReference type="SUPFAM" id="SSF55021">
    <property type="entry name" value="ACT-like"/>
    <property type="match status" value="2"/>
</dbReference>
<comment type="caution">
    <text evidence="3">The sequence shown here is derived from an EMBL/GenBank/DDBJ whole genome shotgun (WGS) entry which is preliminary data.</text>
</comment>
<dbReference type="InterPro" id="IPR002912">
    <property type="entry name" value="ACT_dom"/>
</dbReference>
<evidence type="ECO:0000256" key="1">
    <source>
        <dbReference type="PIRNR" id="PIRNR028103"/>
    </source>
</evidence>
<dbReference type="GO" id="GO:0005737">
    <property type="term" value="C:cytoplasm"/>
    <property type="evidence" value="ECO:0007669"/>
    <property type="project" value="UniProtKB-SubCell"/>
</dbReference>
<organism evidence="3 4">
    <name type="scientific">Aeromonas cavernicola</name>
    <dbReference type="NCBI Taxonomy" id="1006623"/>
    <lineage>
        <taxon>Bacteria</taxon>
        <taxon>Pseudomonadati</taxon>
        <taxon>Pseudomonadota</taxon>
        <taxon>Gammaproteobacteria</taxon>
        <taxon>Aeromonadales</taxon>
        <taxon>Aeromonadaceae</taxon>
        <taxon>Aeromonas</taxon>
    </lineage>
</organism>
<gene>
    <name evidence="3" type="ORF">CUC53_09440</name>
</gene>
<dbReference type="RefSeq" id="WP_100293925.1">
    <property type="nucleotide sequence ID" value="NZ_PGGC01000081.1"/>
</dbReference>
<evidence type="ECO:0000259" key="2">
    <source>
        <dbReference type="PROSITE" id="PS51671"/>
    </source>
</evidence>
<comment type="subcellular location">
    <subcellularLocation>
        <location evidence="1">Cytoplasm</location>
    </subcellularLocation>
</comment>